<dbReference type="Proteomes" id="UP000004121">
    <property type="component" value="Unassembled WGS sequence"/>
</dbReference>
<dbReference type="AlphaFoldDB" id="C2KX13"/>
<gene>
    <name evidence="2" type="ORF">HMPREF6123_1032</name>
</gene>
<evidence type="ECO:0000313" key="2">
    <source>
        <dbReference type="EMBL" id="EEJ51682.1"/>
    </source>
</evidence>
<organism evidence="2 3">
    <name type="scientific">Oribacterium sinus F0268</name>
    <dbReference type="NCBI Taxonomy" id="585501"/>
    <lineage>
        <taxon>Bacteria</taxon>
        <taxon>Bacillati</taxon>
        <taxon>Bacillota</taxon>
        <taxon>Clostridia</taxon>
        <taxon>Lachnospirales</taxon>
        <taxon>Lachnospiraceae</taxon>
        <taxon>Oribacterium</taxon>
    </lineage>
</organism>
<sequence>MAGPFTLRLKNVALLSGLQYSDFAARPAVYWLCCPACSILTLLSGPIYRIFKYRQRKKLGNSFLFRKRKQTDFCYNGGVMGERRNSALERIREIPLEMREDSPYKEVFRPLAFFFLDYFKERENQEAQSLEIAAVEGNTDASVPISSLLKRYQRELQNFLFPGIAKERSPFGDFFSILIFLSFGIVLEKEEEAQSRILELYLQLYLYSQSDEALERSRFQDIFYSHFYDYCRDFLEERYEEEEKDPFLYRNNIFFFGWMPYYGSSPFFSKDYVESHQRDAAIFLGDRFLSHLYQAYEQEEKLWHKRRGKSRVQILEEQFKKRIDFQPENYCIENAQGLSFHAHQEKLWKSFLEKTKDARIDFEIMRERT</sequence>
<keyword evidence="1" id="KW-0812">Transmembrane</keyword>
<proteinExistence type="predicted"/>
<feature type="transmembrane region" description="Helical" evidence="1">
    <location>
        <begin position="28"/>
        <end position="48"/>
    </location>
</feature>
<evidence type="ECO:0000313" key="3">
    <source>
        <dbReference type="Proteomes" id="UP000004121"/>
    </source>
</evidence>
<dbReference type="EMBL" id="ACKX01000099">
    <property type="protein sequence ID" value="EEJ51682.1"/>
    <property type="molecule type" value="Genomic_DNA"/>
</dbReference>
<evidence type="ECO:0000256" key="1">
    <source>
        <dbReference type="SAM" id="Phobius"/>
    </source>
</evidence>
<keyword evidence="3" id="KW-1185">Reference proteome</keyword>
<dbReference type="HOGENOM" id="CLU_749731_0_0_9"/>
<reference evidence="2" key="1">
    <citation type="submission" date="2009-04" db="EMBL/GenBank/DDBJ databases">
        <authorList>
            <person name="Qin X."/>
            <person name="Bachman B."/>
            <person name="Battles P."/>
            <person name="Bell A."/>
            <person name="Bess C."/>
            <person name="Bickham C."/>
            <person name="Chaboub L."/>
            <person name="Chen D."/>
            <person name="Coyle M."/>
            <person name="Deiros D.R."/>
            <person name="Dinh H."/>
            <person name="Forbes L."/>
            <person name="Fowler G."/>
            <person name="Francisco L."/>
            <person name="Fu Q."/>
            <person name="Gubbala S."/>
            <person name="Hale W."/>
            <person name="Han Y."/>
            <person name="Hemphill L."/>
            <person name="Highlander S.K."/>
            <person name="Hirani K."/>
            <person name="Hogues M."/>
            <person name="Jackson L."/>
            <person name="Jakkamsetti A."/>
            <person name="Javaid M."/>
            <person name="Jiang H."/>
            <person name="Korchina V."/>
            <person name="Kovar C."/>
            <person name="Lara F."/>
            <person name="Lee S."/>
            <person name="Mata R."/>
            <person name="Mathew T."/>
            <person name="Moen C."/>
            <person name="Morales K."/>
            <person name="Munidasa M."/>
            <person name="Nazareth L."/>
            <person name="Ngo R."/>
            <person name="Nguyen L."/>
            <person name="Okwuonu G."/>
            <person name="Ongeri F."/>
            <person name="Patil S."/>
            <person name="Petrosino J."/>
            <person name="Pham C."/>
            <person name="Pham P."/>
            <person name="Pu L.-L."/>
            <person name="Puazo M."/>
            <person name="Raj R."/>
            <person name="Reid J."/>
            <person name="Rouhana J."/>
            <person name="Saada N."/>
            <person name="Shang Y."/>
            <person name="Simmons D."/>
            <person name="Thornton R."/>
            <person name="Warren J."/>
            <person name="Weissenberger G."/>
            <person name="Zhang J."/>
            <person name="Zhang L."/>
            <person name="Zhou C."/>
            <person name="Zhu D."/>
            <person name="Muzny D."/>
            <person name="Worley K."/>
            <person name="Gibbs R."/>
        </authorList>
    </citation>
    <scope>NUCLEOTIDE SEQUENCE [LARGE SCALE GENOMIC DNA]</scope>
    <source>
        <strain evidence="2">F0268</strain>
    </source>
</reference>
<accession>C2KX13</accession>
<protein>
    <submittedName>
        <fullName evidence="2">Uncharacterized protein</fullName>
    </submittedName>
</protein>
<dbReference type="InParanoid" id="C2KX13"/>
<dbReference type="eggNOG" id="ENOG503250D">
    <property type="taxonomic scope" value="Bacteria"/>
</dbReference>
<name>C2KX13_9FIRM</name>
<comment type="caution">
    <text evidence="2">The sequence shown here is derived from an EMBL/GenBank/DDBJ whole genome shotgun (WGS) entry which is preliminary data.</text>
</comment>
<keyword evidence="1" id="KW-0472">Membrane</keyword>
<dbReference type="STRING" id="585501.HMPREF6123_1032"/>
<keyword evidence="1" id="KW-1133">Transmembrane helix</keyword>